<comment type="caution">
    <text evidence="2">The sequence shown here is derived from an EMBL/GenBank/DDBJ whole genome shotgun (WGS) entry which is preliminary data.</text>
</comment>
<reference evidence="3" key="1">
    <citation type="submission" date="2018-08" db="EMBL/GenBank/DDBJ databases">
        <authorList>
            <person name="Grouzdev D.S."/>
            <person name="Krutkina M.S."/>
        </authorList>
    </citation>
    <scope>NUCLEOTIDE SEQUENCE [LARGE SCALE GENOMIC DNA]</scope>
    <source>
        <strain evidence="3">4-11</strain>
    </source>
</reference>
<accession>A0A372MG00</accession>
<dbReference type="EMBL" id="QUWK01000007">
    <property type="protein sequence ID" value="RFU94731.1"/>
    <property type="molecule type" value="Genomic_DNA"/>
</dbReference>
<gene>
    <name evidence="2" type="ORF">DYP60_07690</name>
</gene>
<dbReference type="Proteomes" id="UP000264002">
    <property type="component" value="Unassembled WGS sequence"/>
</dbReference>
<protein>
    <submittedName>
        <fullName evidence="2">Uncharacterized protein</fullName>
    </submittedName>
</protein>
<organism evidence="2 3">
    <name type="scientific">Sphaerochaeta halotolerans</name>
    <dbReference type="NCBI Taxonomy" id="2293840"/>
    <lineage>
        <taxon>Bacteria</taxon>
        <taxon>Pseudomonadati</taxon>
        <taxon>Spirochaetota</taxon>
        <taxon>Spirochaetia</taxon>
        <taxon>Spirochaetales</taxon>
        <taxon>Sphaerochaetaceae</taxon>
        <taxon>Sphaerochaeta</taxon>
    </lineage>
</organism>
<dbReference type="RefSeq" id="WP_117330426.1">
    <property type="nucleotide sequence ID" value="NZ_QUWK01000007.1"/>
</dbReference>
<proteinExistence type="predicted"/>
<keyword evidence="1" id="KW-0732">Signal</keyword>
<sequence length="79" mass="8826">MKKFKAIILTVILMTILSSALFAAGMQETAVLKLRAYIPERNTFTANEFGSFEVDSNAYNFSYSIAEEGYSRTLFVVAN</sequence>
<dbReference type="OrthoDB" id="374513at2"/>
<reference evidence="2 3" key="2">
    <citation type="submission" date="2018-09" db="EMBL/GenBank/DDBJ databases">
        <title>Genome of Sphaerochaeta halotolerans strain 4-11.</title>
        <authorList>
            <person name="Nazina T.N."/>
            <person name="Sokolova D.S."/>
        </authorList>
    </citation>
    <scope>NUCLEOTIDE SEQUENCE [LARGE SCALE GENOMIC DNA]</scope>
    <source>
        <strain evidence="2 3">4-11</strain>
    </source>
</reference>
<dbReference type="AlphaFoldDB" id="A0A372MG00"/>
<evidence type="ECO:0000313" key="2">
    <source>
        <dbReference type="EMBL" id="RFU94731.1"/>
    </source>
</evidence>
<feature type="chain" id="PRO_5016753460" evidence="1">
    <location>
        <begin position="24"/>
        <end position="79"/>
    </location>
</feature>
<keyword evidence="3" id="KW-1185">Reference proteome</keyword>
<name>A0A372MG00_9SPIR</name>
<feature type="signal peptide" evidence="1">
    <location>
        <begin position="1"/>
        <end position="23"/>
    </location>
</feature>
<evidence type="ECO:0000256" key="1">
    <source>
        <dbReference type="SAM" id="SignalP"/>
    </source>
</evidence>
<evidence type="ECO:0000313" key="3">
    <source>
        <dbReference type="Proteomes" id="UP000264002"/>
    </source>
</evidence>